<protein>
    <recommendedName>
        <fullName evidence="4">Transposase</fullName>
    </recommendedName>
</protein>
<keyword evidence="3" id="KW-1185">Reference proteome</keyword>
<feature type="region of interest" description="Disordered" evidence="1">
    <location>
        <begin position="74"/>
        <end position="97"/>
    </location>
</feature>
<feature type="compositionally biased region" description="Basic and acidic residues" evidence="1">
    <location>
        <begin position="86"/>
        <end position="97"/>
    </location>
</feature>
<feature type="non-terminal residue" evidence="2">
    <location>
        <position position="210"/>
    </location>
</feature>
<sequence length="210" mass="23958">MPQMLSVVKPLFEKNSIPVCGVDPGIRTTGVSTSTTSAWMIQRIRYFTSNTTTELRHNIYNPWGLRASTVNHHSRSNRRRLRKERAKNAEKEGTEAENLRIGREKRTREVFIQQAYHKGIKRLREVQRRKGLVVIVNEYNTSKTCHWCLKPQQLQKYRGKDDKVRKCNGAVCCVNPNCVSVVNGCNTINRDSNASKNIALKGVAMIVSTD</sequence>
<comment type="caution">
    <text evidence="2">The sequence shown here is derived from an EMBL/GenBank/DDBJ whole genome shotgun (WGS) entry which is preliminary data.</text>
</comment>
<evidence type="ECO:0000313" key="2">
    <source>
        <dbReference type="EMBL" id="KAF7722554.1"/>
    </source>
</evidence>
<dbReference type="Proteomes" id="UP000605846">
    <property type="component" value="Unassembled WGS sequence"/>
</dbReference>
<accession>A0A8H7EM93</accession>
<evidence type="ECO:0000313" key="3">
    <source>
        <dbReference type="Proteomes" id="UP000605846"/>
    </source>
</evidence>
<organism evidence="2 3">
    <name type="scientific">Apophysomyces ossiformis</name>
    <dbReference type="NCBI Taxonomy" id="679940"/>
    <lineage>
        <taxon>Eukaryota</taxon>
        <taxon>Fungi</taxon>
        <taxon>Fungi incertae sedis</taxon>
        <taxon>Mucoromycota</taxon>
        <taxon>Mucoromycotina</taxon>
        <taxon>Mucoromycetes</taxon>
        <taxon>Mucorales</taxon>
        <taxon>Mucorineae</taxon>
        <taxon>Mucoraceae</taxon>
        <taxon>Apophysomyces</taxon>
    </lineage>
</organism>
<reference evidence="2" key="1">
    <citation type="submission" date="2020-01" db="EMBL/GenBank/DDBJ databases">
        <title>Genome Sequencing of Three Apophysomyces-Like Fungal Strains Confirms a Novel Fungal Genus in the Mucoromycota with divergent Burkholderia-like Endosymbiotic Bacteria.</title>
        <authorList>
            <person name="Stajich J.E."/>
            <person name="Macias A.M."/>
            <person name="Carter-House D."/>
            <person name="Lovett B."/>
            <person name="Kasson L.R."/>
            <person name="Berry K."/>
            <person name="Grigoriev I."/>
            <person name="Chang Y."/>
            <person name="Spatafora J."/>
            <person name="Kasson M.T."/>
        </authorList>
    </citation>
    <scope>NUCLEOTIDE SEQUENCE</scope>
    <source>
        <strain evidence="2">NRRL A-21654</strain>
    </source>
</reference>
<dbReference type="EMBL" id="JABAYA010000189">
    <property type="protein sequence ID" value="KAF7722554.1"/>
    <property type="molecule type" value="Genomic_DNA"/>
</dbReference>
<evidence type="ECO:0008006" key="4">
    <source>
        <dbReference type="Google" id="ProtNLM"/>
    </source>
</evidence>
<gene>
    <name evidence="2" type="ORF">EC973_002978</name>
</gene>
<feature type="compositionally biased region" description="Basic residues" evidence="1">
    <location>
        <begin position="74"/>
        <end position="85"/>
    </location>
</feature>
<name>A0A8H7EM93_9FUNG</name>
<proteinExistence type="predicted"/>
<dbReference type="OrthoDB" id="2288951at2759"/>
<evidence type="ECO:0000256" key="1">
    <source>
        <dbReference type="SAM" id="MobiDB-lite"/>
    </source>
</evidence>
<dbReference type="AlphaFoldDB" id="A0A8H7EM93"/>